<name>A0ABY6J4U3_9BACT</name>
<keyword evidence="2" id="KW-1185">Reference proteome</keyword>
<protein>
    <submittedName>
        <fullName evidence="1">Uncharacterized protein</fullName>
    </submittedName>
</protein>
<organism evidence="1 2">
    <name type="scientific">Chitinophaga horti</name>
    <dbReference type="NCBI Taxonomy" id="2920382"/>
    <lineage>
        <taxon>Bacteria</taxon>
        <taxon>Pseudomonadati</taxon>
        <taxon>Bacteroidota</taxon>
        <taxon>Chitinophagia</taxon>
        <taxon>Chitinophagales</taxon>
        <taxon>Chitinophagaceae</taxon>
        <taxon>Chitinophaga</taxon>
    </lineage>
</organism>
<sequence length="116" mass="13002">MALRKVLPAFDNLDKLKSFIDNKSGGAFNTSIQIDQWVDYIVDANKRCLVIKRSASAGAKVVFVEPNVVDIQPIAPGQFFSSFRRGIPAFVVHLFISGGQWKVAHQVEEWILDIQQ</sequence>
<reference evidence="1" key="1">
    <citation type="submission" date="2022-10" db="EMBL/GenBank/DDBJ databases">
        <title>Chitinophaga sp. nov., isolated from soil.</title>
        <authorList>
            <person name="Jeon C.O."/>
        </authorList>
    </citation>
    <scope>NUCLEOTIDE SEQUENCE</scope>
    <source>
        <strain evidence="1">R8</strain>
    </source>
</reference>
<evidence type="ECO:0000313" key="2">
    <source>
        <dbReference type="Proteomes" id="UP001162741"/>
    </source>
</evidence>
<evidence type="ECO:0000313" key="1">
    <source>
        <dbReference type="EMBL" id="UYQ94381.1"/>
    </source>
</evidence>
<proteinExistence type="predicted"/>
<accession>A0ABY6J4U3</accession>
<dbReference type="EMBL" id="CP107006">
    <property type="protein sequence ID" value="UYQ94381.1"/>
    <property type="molecule type" value="Genomic_DNA"/>
</dbReference>
<dbReference type="RefSeq" id="WP_244841343.1">
    <property type="nucleotide sequence ID" value="NZ_CP107006.1"/>
</dbReference>
<gene>
    <name evidence="1" type="ORF">MKQ68_04665</name>
</gene>
<dbReference type="Proteomes" id="UP001162741">
    <property type="component" value="Chromosome"/>
</dbReference>